<dbReference type="EMBL" id="VSSQ01014912">
    <property type="protein sequence ID" value="MPM54681.1"/>
    <property type="molecule type" value="Genomic_DNA"/>
</dbReference>
<comment type="caution">
    <text evidence="1">The sequence shown here is derived from an EMBL/GenBank/DDBJ whole genome shotgun (WGS) entry which is preliminary data.</text>
</comment>
<gene>
    <name evidence="1" type="ORF">SDC9_101460</name>
</gene>
<reference evidence="1" key="1">
    <citation type="submission" date="2019-08" db="EMBL/GenBank/DDBJ databases">
        <authorList>
            <person name="Kucharzyk K."/>
            <person name="Murdoch R.W."/>
            <person name="Higgins S."/>
            <person name="Loffler F."/>
        </authorList>
    </citation>
    <scope>NUCLEOTIDE SEQUENCE</scope>
</reference>
<dbReference type="AlphaFoldDB" id="A0A645AQT3"/>
<organism evidence="1">
    <name type="scientific">bioreactor metagenome</name>
    <dbReference type="NCBI Taxonomy" id="1076179"/>
    <lineage>
        <taxon>unclassified sequences</taxon>
        <taxon>metagenomes</taxon>
        <taxon>ecological metagenomes</taxon>
    </lineage>
</organism>
<evidence type="ECO:0000313" key="1">
    <source>
        <dbReference type="EMBL" id="MPM54681.1"/>
    </source>
</evidence>
<accession>A0A645AQT3</accession>
<protein>
    <submittedName>
        <fullName evidence="1">Uncharacterized protein</fullName>
    </submittedName>
</protein>
<sequence>MHVGGDLPPQLGHAGIGGILGKALLQGIYARVSDVPGGDEIRLADAQRNSVLHFLQNVKKPADTRGRNLLNPPRQYGLVIHTKINSLS</sequence>
<proteinExistence type="predicted"/>
<name>A0A645AQT3_9ZZZZ</name>